<evidence type="ECO:0000313" key="2">
    <source>
        <dbReference type="Proteomes" id="UP000307517"/>
    </source>
</evidence>
<dbReference type="Proteomes" id="UP000307517">
    <property type="component" value="Unassembled WGS sequence"/>
</dbReference>
<dbReference type="RefSeq" id="WP_124106373.1">
    <property type="nucleotide sequence ID" value="NZ_CP120736.1"/>
</dbReference>
<accession>A0AB74IGU2</accession>
<organism evidence="1 2">
    <name type="scientific">Lacticaseibacillus rhamnosus</name>
    <name type="common">Lactobacillus rhamnosus</name>
    <dbReference type="NCBI Taxonomy" id="47715"/>
    <lineage>
        <taxon>Bacteria</taxon>
        <taxon>Bacillati</taxon>
        <taxon>Bacillota</taxon>
        <taxon>Bacilli</taxon>
        <taxon>Lactobacillales</taxon>
        <taxon>Lactobacillaceae</taxon>
        <taxon>Lacticaseibacillus</taxon>
    </lineage>
</organism>
<evidence type="ECO:0000313" key="1">
    <source>
        <dbReference type="EMBL" id="THC81107.1"/>
    </source>
</evidence>
<sequence>MKKKLRNAFKASRSCHSQWHLLVKTMFLIRVNFYEGFTQYCLFLFIQTGLESWLEGVLDLKVKEIGKNCSLSVYIEAVTWYSHFVE</sequence>
<gene>
    <name evidence="1" type="ORF">E6L36_12505</name>
</gene>
<dbReference type="EMBL" id="SSHM01000001">
    <property type="protein sequence ID" value="THC81107.1"/>
    <property type="molecule type" value="Genomic_DNA"/>
</dbReference>
<proteinExistence type="predicted"/>
<reference evidence="1 2" key="1">
    <citation type="submission" date="2019-04" db="EMBL/GenBank/DDBJ databases">
        <title>Genome Announcement to Ensure Probiotic Safety of Lactobacillus rhamnosus UBLR-58.</title>
        <authorList>
            <person name="Sulthana A."/>
            <person name="Lakshmi S.G."/>
            <person name="Madempudi R.S."/>
        </authorList>
    </citation>
    <scope>NUCLEOTIDE SEQUENCE [LARGE SCALE GENOMIC DNA]</scope>
    <source>
        <strain evidence="1 2">UBLR-58</strain>
    </source>
</reference>
<dbReference type="AlphaFoldDB" id="A0AB74IGU2"/>
<comment type="caution">
    <text evidence="1">The sequence shown here is derived from an EMBL/GenBank/DDBJ whole genome shotgun (WGS) entry which is preliminary data.</text>
</comment>
<name>A0AB74IGU2_LACRH</name>
<protein>
    <submittedName>
        <fullName evidence="1">Uncharacterized protein</fullName>
    </submittedName>
</protein>